<dbReference type="Proteomes" id="UP000799324">
    <property type="component" value="Unassembled WGS sequence"/>
</dbReference>
<gene>
    <name evidence="2" type="ORF">K491DRAFT_607969</name>
</gene>
<proteinExistence type="predicted"/>
<feature type="compositionally biased region" description="Polar residues" evidence="1">
    <location>
        <begin position="235"/>
        <end position="246"/>
    </location>
</feature>
<feature type="compositionally biased region" description="Low complexity" evidence="1">
    <location>
        <begin position="273"/>
        <end position="286"/>
    </location>
</feature>
<sequence length="319" mass="35567">MTPNLFVATQTLFSPHKWFKNRPKGERLARKTEHWDTPVPGIYEYIPGRGWYLIATDKEVPANVDPDIKSPDDQSTPTPKTPFPNGSKQEVVRMTSPVQVKYSKVLKRYLLAPDYELRKKHGKIQSAQGKWYDAGFFRLDDGIAWVECWDDHGEFIPGPYKLWCIDTATGKFRHMLKGDDPKYVPSRQNSARGRSQDSRSTQFRSGAGSTRDGASVPSSRANSIKSPVSGLYTPSAPTSRSTSQANSRRESPKRSPLASPRVPLEEAKERLRAMAAAQAAAATTATDKSRVDSLEDRRPGRLAVKRTDTATKMENDGKG</sequence>
<dbReference type="AlphaFoldDB" id="A0A6A6ST99"/>
<accession>A0A6A6ST99</accession>
<feature type="compositionally biased region" description="Basic and acidic residues" evidence="1">
    <location>
        <begin position="287"/>
        <end position="319"/>
    </location>
</feature>
<organism evidence="2 3">
    <name type="scientific">Lophiostoma macrostomum CBS 122681</name>
    <dbReference type="NCBI Taxonomy" id="1314788"/>
    <lineage>
        <taxon>Eukaryota</taxon>
        <taxon>Fungi</taxon>
        <taxon>Dikarya</taxon>
        <taxon>Ascomycota</taxon>
        <taxon>Pezizomycotina</taxon>
        <taxon>Dothideomycetes</taxon>
        <taxon>Pleosporomycetidae</taxon>
        <taxon>Pleosporales</taxon>
        <taxon>Lophiostomataceae</taxon>
        <taxon>Lophiostoma</taxon>
    </lineage>
</organism>
<evidence type="ECO:0000256" key="1">
    <source>
        <dbReference type="SAM" id="MobiDB-lite"/>
    </source>
</evidence>
<feature type="compositionally biased region" description="Polar residues" evidence="1">
    <location>
        <begin position="73"/>
        <end position="88"/>
    </location>
</feature>
<evidence type="ECO:0000313" key="3">
    <source>
        <dbReference type="Proteomes" id="UP000799324"/>
    </source>
</evidence>
<feature type="region of interest" description="Disordered" evidence="1">
    <location>
        <begin position="63"/>
        <end position="88"/>
    </location>
</feature>
<feature type="compositionally biased region" description="Polar residues" evidence="1">
    <location>
        <begin position="216"/>
        <end position="226"/>
    </location>
</feature>
<name>A0A6A6ST99_9PLEO</name>
<dbReference type="EMBL" id="MU004441">
    <property type="protein sequence ID" value="KAF2650899.1"/>
    <property type="molecule type" value="Genomic_DNA"/>
</dbReference>
<reference evidence="2" key="1">
    <citation type="journal article" date="2020" name="Stud. Mycol.">
        <title>101 Dothideomycetes genomes: a test case for predicting lifestyles and emergence of pathogens.</title>
        <authorList>
            <person name="Haridas S."/>
            <person name="Albert R."/>
            <person name="Binder M."/>
            <person name="Bloem J."/>
            <person name="Labutti K."/>
            <person name="Salamov A."/>
            <person name="Andreopoulos B."/>
            <person name="Baker S."/>
            <person name="Barry K."/>
            <person name="Bills G."/>
            <person name="Bluhm B."/>
            <person name="Cannon C."/>
            <person name="Castanera R."/>
            <person name="Culley D."/>
            <person name="Daum C."/>
            <person name="Ezra D."/>
            <person name="Gonzalez J."/>
            <person name="Henrissat B."/>
            <person name="Kuo A."/>
            <person name="Liang C."/>
            <person name="Lipzen A."/>
            <person name="Lutzoni F."/>
            <person name="Magnuson J."/>
            <person name="Mondo S."/>
            <person name="Nolan M."/>
            <person name="Ohm R."/>
            <person name="Pangilinan J."/>
            <person name="Park H.-J."/>
            <person name="Ramirez L."/>
            <person name="Alfaro M."/>
            <person name="Sun H."/>
            <person name="Tritt A."/>
            <person name="Yoshinaga Y."/>
            <person name="Zwiers L.-H."/>
            <person name="Turgeon B."/>
            <person name="Goodwin S."/>
            <person name="Spatafora J."/>
            <person name="Crous P."/>
            <person name="Grigoriev I."/>
        </authorList>
    </citation>
    <scope>NUCLEOTIDE SEQUENCE</scope>
    <source>
        <strain evidence="2">CBS 122681</strain>
    </source>
</reference>
<feature type="compositionally biased region" description="Basic and acidic residues" evidence="1">
    <location>
        <begin position="263"/>
        <end position="272"/>
    </location>
</feature>
<evidence type="ECO:0000313" key="2">
    <source>
        <dbReference type="EMBL" id="KAF2650899.1"/>
    </source>
</evidence>
<feature type="compositionally biased region" description="Basic and acidic residues" evidence="1">
    <location>
        <begin position="63"/>
        <end position="72"/>
    </location>
</feature>
<feature type="compositionally biased region" description="Polar residues" evidence="1">
    <location>
        <begin position="186"/>
        <end position="208"/>
    </location>
</feature>
<keyword evidence="3" id="KW-1185">Reference proteome</keyword>
<feature type="region of interest" description="Disordered" evidence="1">
    <location>
        <begin position="178"/>
        <end position="319"/>
    </location>
</feature>
<dbReference type="OrthoDB" id="3880384at2759"/>
<protein>
    <submittedName>
        <fullName evidence="2">Uncharacterized protein</fullName>
    </submittedName>
</protein>